<comment type="similarity">
    <text evidence="1">Belongs to the plant acyltransferase family.</text>
</comment>
<evidence type="ECO:0000313" key="4">
    <source>
        <dbReference type="Proteomes" id="UP000790787"/>
    </source>
</evidence>
<dbReference type="Gene3D" id="3.30.559.10">
    <property type="entry name" value="Chloramphenicol acetyltransferase-like domain"/>
    <property type="match status" value="2"/>
</dbReference>
<dbReference type="RefSeq" id="XP_016482975.1">
    <property type="nucleotide sequence ID" value="XM_016627489.1"/>
</dbReference>
<evidence type="ECO:0000313" key="5">
    <source>
        <dbReference type="RefSeq" id="XP_016482975.1"/>
    </source>
</evidence>
<dbReference type="GeneID" id="107803726"/>
<dbReference type="PANTHER" id="PTHR31623:SF27">
    <property type="entry name" value="VINORINE SYNTHASE-LIKE"/>
    <property type="match status" value="1"/>
</dbReference>
<reference evidence="4" key="1">
    <citation type="journal article" date="2014" name="Nat. Commun.">
        <title>The tobacco genome sequence and its comparison with those of tomato and potato.</title>
        <authorList>
            <person name="Sierro N."/>
            <person name="Battey J.N."/>
            <person name="Ouadi S."/>
            <person name="Bakaher N."/>
            <person name="Bovet L."/>
            <person name="Willig A."/>
            <person name="Goepfert S."/>
            <person name="Peitsch M.C."/>
            <person name="Ivanov N.V."/>
        </authorList>
    </citation>
    <scope>NUCLEOTIDE SEQUENCE [LARGE SCALE GENOMIC DNA]</scope>
</reference>
<sequence length="434" mass="48410">MKIEKVCEELIKPSSPTPLKLRDHKISFIDEIIPHSSIPLILFYNKNENITQLEICSLLKTSLSQTLTQFYPLAGRMKSQYSIDCNDQGVYYAEVQVDTSLLDIIKIPKSNELIQLTPYNSDGTISKFQELLAIQVNLFTCGGIAISISISHKIGDASSLCTLVKNWCNASAELRSNKKVIKDSIFISLSSFFPPRGIVHNSMPNEKCVAIQPVVEKLVVKRFIFTASNIAKMKTKVINSGYKERVTRVEVIVALLWKCFMAAKGCNSIAILPVNIRQRIVPPLPENSFGNFFLVSSAIGNVENEWFSLVGKIKNAIGRIDGNYVEKIRGENGFEFVKSNFNQVGELLSQGDDIKVLRIGSWCNFQINGINFGWGESILAIVAILGVKDHIVLLDSLKYSGGIEAWVVMADQEMALFEKDKELQDFTSLDVSLL</sequence>
<keyword evidence="4" id="KW-1185">Reference proteome</keyword>
<dbReference type="Proteomes" id="UP000790787">
    <property type="component" value="Chromosome 18"/>
</dbReference>
<dbReference type="PANTHER" id="PTHR31623">
    <property type="entry name" value="F21J9.9"/>
    <property type="match status" value="1"/>
</dbReference>
<reference evidence="5" key="2">
    <citation type="submission" date="2025-08" db="UniProtKB">
        <authorList>
            <consortium name="RefSeq"/>
        </authorList>
    </citation>
    <scope>IDENTIFICATION</scope>
    <source>
        <tissue evidence="5">Leaf</tissue>
    </source>
</reference>
<dbReference type="KEGG" id="nta:107803726"/>
<dbReference type="Pfam" id="PF02458">
    <property type="entry name" value="Transferase"/>
    <property type="match status" value="1"/>
</dbReference>
<dbReference type="GO" id="GO:0016746">
    <property type="term" value="F:acyltransferase activity"/>
    <property type="evidence" value="ECO:0007669"/>
    <property type="project" value="UniProtKB-KW"/>
</dbReference>
<keyword evidence="3" id="KW-0012">Acyltransferase</keyword>
<gene>
    <name evidence="5" type="primary">LOC107803726</name>
</gene>
<keyword evidence="2" id="KW-0808">Transferase</keyword>
<accession>A0A1S4B212</accession>
<dbReference type="PaxDb" id="4097-A0A1S4B212"/>
<name>A0A1S4B212_TOBAC</name>
<proteinExistence type="inferred from homology"/>
<dbReference type="STRING" id="4097.A0A1S4B212"/>
<dbReference type="OrthoDB" id="671439at2759"/>
<dbReference type="RefSeq" id="XP_016482975.1">
    <property type="nucleotide sequence ID" value="XM_016627489.2"/>
</dbReference>
<evidence type="ECO:0000256" key="3">
    <source>
        <dbReference type="ARBA" id="ARBA00023315"/>
    </source>
</evidence>
<organism evidence="4 5">
    <name type="scientific">Nicotiana tabacum</name>
    <name type="common">Common tobacco</name>
    <dbReference type="NCBI Taxonomy" id="4097"/>
    <lineage>
        <taxon>Eukaryota</taxon>
        <taxon>Viridiplantae</taxon>
        <taxon>Streptophyta</taxon>
        <taxon>Embryophyta</taxon>
        <taxon>Tracheophyta</taxon>
        <taxon>Spermatophyta</taxon>
        <taxon>Magnoliopsida</taxon>
        <taxon>eudicotyledons</taxon>
        <taxon>Gunneridae</taxon>
        <taxon>Pentapetalae</taxon>
        <taxon>asterids</taxon>
        <taxon>lamiids</taxon>
        <taxon>Solanales</taxon>
        <taxon>Solanaceae</taxon>
        <taxon>Nicotianoideae</taxon>
        <taxon>Nicotianeae</taxon>
        <taxon>Nicotiana</taxon>
    </lineage>
</organism>
<dbReference type="InterPro" id="IPR023213">
    <property type="entry name" value="CAT-like_dom_sf"/>
</dbReference>
<evidence type="ECO:0000256" key="2">
    <source>
        <dbReference type="ARBA" id="ARBA00022679"/>
    </source>
</evidence>
<dbReference type="AlphaFoldDB" id="A0A1S4B212"/>
<protein>
    <submittedName>
        <fullName evidence="5">Stemmadenine O-acetyltransferase-like</fullName>
    </submittedName>
    <submittedName>
        <fullName evidence="5">Vinorine synthase-like</fullName>
    </submittedName>
</protein>
<evidence type="ECO:0000256" key="1">
    <source>
        <dbReference type="ARBA" id="ARBA00009861"/>
    </source>
</evidence>
<dbReference type="OMA" id="LTISSWC"/>